<dbReference type="PANTHER" id="PTHR16189">
    <property type="entry name" value="TRANSMEMBRANE PROTEIN 104-RELATED"/>
    <property type="match status" value="1"/>
</dbReference>
<evidence type="ECO:0000256" key="5">
    <source>
        <dbReference type="ARBA" id="ARBA00023180"/>
    </source>
</evidence>
<dbReference type="GO" id="GO:0016020">
    <property type="term" value="C:membrane"/>
    <property type="evidence" value="ECO:0007669"/>
    <property type="project" value="UniProtKB-SubCell"/>
</dbReference>
<evidence type="ECO:0000313" key="10">
    <source>
        <dbReference type="EMBL" id="KHN89098.1"/>
    </source>
</evidence>
<feature type="transmembrane region" description="Helical" evidence="8">
    <location>
        <begin position="114"/>
        <end position="134"/>
    </location>
</feature>
<keyword evidence="11" id="KW-1185">Reference proteome</keyword>
<evidence type="ECO:0000259" key="9">
    <source>
        <dbReference type="Pfam" id="PF01490"/>
    </source>
</evidence>
<feature type="transmembrane region" description="Helical" evidence="8">
    <location>
        <begin position="319"/>
        <end position="342"/>
    </location>
</feature>
<evidence type="ECO:0000313" key="11">
    <source>
        <dbReference type="Proteomes" id="UP000031036"/>
    </source>
</evidence>
<dbReference type="Pfam" id="PF01490">
    <property type="entry name" value="Aa_trans"/>
    <property type="match status" value="1"/>
</dbReference>
<feature type="transmembrane region" description="Helical" evidence="8">
    <location>
        <begin position="176"/>
        <end position="197"/>
    </location>
</feature>
<keyword evidence="4 8" id="KW-0472">Membrane</keyword>
<feature type="region of interest" description="Disordered" evidence="7">
    <location>
        <begin position="391"/>
        <end position="450"/>
    </location>
</feature>
<feature type="transmembrane region" description="Helical" evidence="8">
    <location>
        <begin position="209"/>
        <end position="228"/>
    </location>
</feature>
<sequence length="570" mass="63257">MAGGPAPDAQFSSGVGYVLVFNLIVGTGALALPKAFRHAGYILAIVLLLVSCFMSYVCATFVIEGMAIANAAGRSSQLKCRKKGEATKKELAAIYNIDNRVEVSSMANLFMGKYGVMILTLIMAIYLFGDLAIYTVTVPKSLMNVICDPDATANSSVVSWDDPCWSSWPTWSNRVAIYRICIAGFMIFVTPLVIIGVTRTKYLQVSTSVCRWTAFILMIILASIRLGVKGSPSIPEPVIASGFGSLFGTTVYAFMCHHSLPSLITPMSNKRHIMWGVLMVYICVLLFYVALAMTGAFAFEDIYDVYPLNFLHDAYFQTIFYKICDYFLALFPVFTITSNYPIVGCTLINNLLVFLDICEEMLAEKGITFFRSNKVASSTSEPIARKFETGEENVENKAVVDMQKEESKETEHRESSEKGSSDSDIEMTVKGKDGEESETEEERIRRKTLEQEDHVRKATLAEPPQAKPRLIRRYIVMAILLGLALLIAMLTDNVLILAEITGSYPGVGVQCVIPSLIVIFGRRYSIRELGTPVPRSSMSPFSHVFWPFAMLVWSVFTIVMVSLNFANVFE</sequence>
<feature type="transmembrane region" description="Helical" evidence="8">
    <location>
        <begin position="275"/>
        <end position="299"/>
    </location>
</feature>
<name>A0A0B2W558_TOXCA</name>
<evidence type="ECO:0000256" key="4">
    <source>
        <dbReference type="ARBA" id="ARBA00023136"/>
    </source>
</evidence>
<dbReference type="OrthoDB" id="294541at2759"/>
<proteinExistence type="inferred from homology"/>
<feature type="compositionally biased region" description="Basic and acidic residues" evidence="7">
    <location>
        <begin position="402"/>
        <end position="434"/>
    </location>
</feature>
<evidence type="ECO:0000256" key="6">
    <source>
        <dbReference type="ARBA" id="ARBA00038166"/>
    </source>
</evidence>
<keyword evidence="5" id="KW-0325">Glycoprotein</keyword>
<keyword evidence="2 8" id="KW-0812">Transmembrane</keyword>
<protein>
    <submittedName>
        <fullName evidence="10">Transmembrane protein-like protein</fullName>
    </submittedName>
</protein>
<gene>
    <name evidence="10" type="ORF">Tcan_02750</name>
</gene>
<evidence type="ECO:0000256" key="8">
    <source>
        <dbReference type="SAM" id="Phobius"/>
    </source>
</evidence>
<dbReference type="EMBL" id="JPKZ01000060">
    <property type="protein sequence ID" value="KHN89098.1"/>
    <property type="molecule type" value="Genomic_DNA"/>
</dbReference>
<evidence type="ECO:0000256" key="1">
    <source>
        <dbReference type="ARBA" id="ARBA00004141"/>
    </source>
</evidence>
<keyword evidence="3 8" id="KW-1133">Transmembrane helix</keyword>
<dbReference type="AlphaFoldDB" id="A0A0B2W558"/>
<dbReference type="InterPro" id="IPR013057">
    <property type="entry name" value="AA_transpt_TM"/>
</dbReference>
<dbReference type="Gene3D" id="1.20.1740.10">
    <property type="entry name" value="Amino acid/polyamine transporter I"/>
    <property type="match status" value="1"/>
</dbReference>
<reference evidence="10 11" key="1">
    <citation type="submission" date="2014-11" db="EMBL/GenBank/DDBJ databases">
        <title>Genetic blueprint of the zoonotic pathogen Toxocara canis.</title>
        <authorList>
            <person name="Zhu X.-Q."/>
            <person name="Korhonen P.K."/>
            <person name="Cai H."/>
            <person name="Young N.D."/>
            <person name="Nejsum P."/>
            <person name="von Samson-Himmelstjerna G."/>
            <person name="Boag P.R."/>
            <person name="Tan P."/>
            <person name="Li Q."/>
            <person name="Min J."/>
            <person name="Yang Y."/>
            <person name="Wang X."/>
            <person name="Fang X."/>
            <person name="Hall R.S."/>
            <person name="Hofmann A."/>
            <person name="Sternberg P.W."/>
            <person name="Jex A.R."/>
            <person name="Gasser R.B."/>
        </authorList>
    </citation>
    <scope>NUCLEOTIDE SEQUENCE [LARGE SCALE GENOMIC DNA]</scope>
    <source>
        <strain evidence="10">PN_DK_2014</strain>
    </source>
</reference>
<evidence type="ECO:0000256" key="3">
    <source>
        <dbReference type="ARBA" id="ARBA00022989"/>
    </source>
</evidence>
<feature type="transmembrane region" description="Helical" evidence="8">
    <location>
        <begin position="544"/>
        <end position="566"/>
    </location>
</feature>
<dbReference type="Proteomes" id="UP000031036">
    <property type="component" value="Unassembled WGS sequence"/>
</dbReference>
<feature type="transmembrane region" description="Helical" evidence="8">
    <location>
        <begin position="234"/>
        <end position="254"/>
    </location>
</feature>
<comment type="similarity">
    <text evidence="6">Belongs to the TMEM104 family.</text>
</comment>
<dbReference type="PANTHER" id="PTHR16189:SF0">
    <property type="entry name" value="TRANSMEMBRANE PROTEIN 104"/>
    <property type="match status" value="1"/>
</dbReference>
<evidence type="ECO:0000256" key="2">
    <source>
        <dbReference type="ARBA" id="ARBA00022692"/>
    </source>
</evidence>
<evidence type="ECO:0000256" key="7">
    <source>
        <dbReference type="SAM" id="MobiDB-lite"/>
    </source>
</evidence>
<organism evidence="10 11">
    <name type="scientific">Toxocara canis</name>
    <name type="common">Canine roundworm</name>
    <dbReference type="NCBI Taxonomy" id="6265"/>
    <lineage>
        <taxon>Eukaryota</taxon>
        <taxon>Metazoa</taxon>
        <taxon>Ecdysozoa</taxon>
        <taxon>Nematoda</taxon>
        <taxon>Chromadorea</taxon>
        <taxon>Rhabditida</taxon>
        <taxon>Spirurina</taxon>
        <taxon>Ascaridomorpha</taxon>
        <taxon>Ascaridoidea</taxon>
        <taxon>Toxocaridae</taxon>
        <taxon>Toxocara</taxon>
    </lineage>
</organism>
<feature type="domain" description="Amino acid transporter transmembrane" evidence="9">
    <location>
        <begin position="18"/>
        <end position="558"/>
    </location>
</feature>
<feature type="transmembrane region" description="Helical" evidence="8">
    <location>
        <begin position="474"/>
        <end position="498"/>
    </location>
</feature>
<feature type="transmembrane region" description="Helical" evidence="8">
    <location>
        <begin position="39"/>
        <end position="72"/>
    </location>
</feature>
<comment type="subcellular location">
    <subcellularLocation>
        <location evidence="1">Membrane</location>
        <topology evidence="1">Multi-pass membrane protein</topology>
    </subcellularLocation>
</comment>
<accession>A0A0B2W558</accession>
<feature type="transmembrane region" description="Helical" evidence="8">
    <location>
        <begin position="12"/>
        <end position="33"/>
    </location>
</feature>
<comment type="caution">
    <text evidence="10">The sequence shown here is derived from an EMBL/GenBank/DDBJ whole genome shotgun (WGS) entry which is preliminary data.</text>
</comment>